<dbReference type="AlphaFoldDB" id="B1I4E2"/>
<feature type="transmembrane region" description="Helical" evidence="3">
    <location>
        <begin position="38"/>
        <end position="56"/>
    </location>
</feature>
<dbReference type="eggNOG" id="ENOG50301AF">
    <property type="taxonomic scope" value="Bacteria"/>
</dbReference>
<keyword evidence="1 3" id="KW-0472">Membrane</keyword>
<comment type="subcellular location">
    <subcellularLocation>
        <location evidence="1">Cell membrane</location>
    </subcellularLocation>
</comment>
<feature type="transmembrane region" description="Helical" evidence="3">
    <location>
        <begin position="62"/>
        <end position="79"/>
    </location>
</feature>
<dbReference type="GO" id="GO:0030436">
    <property type="term" value="P:asexual sporulation"/>
    <property type="evidence" value="ECO:0007669"/>
    <property type="project" value="InterPro"/>
</dbReference>
<evidence type="ECO:0000256" key="1">
    <source>
        <dbReference type="PIRNR" id="PIRNR018571"/>
    </source>
</evidence>
<keyword evidence="5" id="KW-1185">Reference proteome</keyword>
<protein>
    <recommendedName>
        <fullName evidence="1">Sporulation sigma-E factor-processing peptidase</fullName>
        <ecNumber evidence="1">3.4.23.-</ecNumber>
    </recommendedName>
    <alternativeName>
        <fullName evidence="1">Membrane-associated aspartic protease</fullName>
    </alternativeName>
    <alternativeName>
        <fullName evidence="1">Stage II sporulation protein GA</fullName>
    </alternativeName>
</protein>
<dbReference type="RefSeq" id="WP_012302519.1">
    <property type="nucleotide sequence ID" value="NC_010424.1"/>
</dbReference>
<keyword evidence="1" id="KW-0645">Protease</keyword>
<reference evidence="4 5" key="2">
    <citation type="journal article" date="2008" name="Science">
        <title>Environmental genomics reveals a single-species ecosystem deep within Earth.</title>
        <authorList>
            <person name="Chivian D."/>
            <person name="Brodie E.L."/>
            <person name="Alm E.J."/>
            <person name="Culley D.E."/>
            <person name="Dehal P.S."/>
            <person name="Desantis T.Z."/>
            <person name="Gihring T.M."/>
            <person name="Lapidus A."/>
            <person name="Lin L.H."/>
            <person name="Lowry S.R."/>
            <person name="Moser D.P."/>
            <person name="Richardson P.M."/>
            <person name="Southam G."/>
            <person name="Wanger G."/>
            <person name="Pratt L.M."/>
            <person name="Andersen G.L."/>
            <person name="Hazen T.C."/>
            <person name="Brockman F.J."/>
            <person name="Arkin A.P."/>
            <person name="Onstott T.C."/>
        </authorList>
    </citation>
    <scope>NUCLEOTIDE SEQUENCE [LARGE SCALE GENOMIC DNA]</scope>
    <source>
        <strain evidence="4 5">MP104C</strain>
    </source>
</reference>
<feature type="transmembrane region" description="Helical" evidence="3">
    <location>
        <begin position="129"/>
        <end position="152"/>
    </location>
</feature>
<keyword evidence="3" id="KW-1133">Transmembrane helix</keyword>
<dbReference type="KEGG" id="dau:Daud_1427"/>
<comment type="similarity">
    <text evidence="1">Belongs to the peptidase U4 family.</text>
</comment>
<dbReference type="InterPro" id="IPR005081">
    <property type="entry name" value="SpoIIGA"/>
</dbReference>
<keyword evidence="3" id="KW-0812">Transmembrane</keyword>
<dbReference type="Pfam" id="PF03419">
    <property type="entry name" value="Peptidase_U4"/>
    <property type="match status" value="1"/>
</dbReference>
<proteinExistence type="inferred from homology"/>
<dbReference type="EMBL" id="CP000860">
    <property type="protein sequence ID" value="ACA59934.1"/>
    <property type="molecule type" value="Genomic_DNA"/>
</dbReference>
<feature type="active site" evidence="2">
    <location>
        <position position="181"/>
    </location>
</feature>
<keyword evidence="1" id="KW-0064">Aspartyl protease</keyword>
<feature type="transmembrane region" description="Helical" evidence="3">
    <location>
        <begin position="86"/>
        <end position="109"/>
    </location>
</feature>
<dbReference type="EC" id="3.4.23.-" evidence="1"/>
<dbReference type="GO" id="GO:0006508">
    <property type="term" value="P:proteolysis"/>
    <property type="evidence" value="ECO:0007669"/>
    <property type="project" value="UniProtKB-KW"/>
</dbReference>
<accession>B1I4E2</accession>
<keyword evidence="1" id="KW-1003">Cell membrane</keyword>
<dbReference type="GO" id="GO:0004190">
    <property type="term" value="F:aspartic-type endopeptidase activity"/>
    <property type="evidence" value="ECO:0007669"/>
    <property type="project" value="UniProtKB-KW"/>
</dbReference>
<dbReference type="Proteomes" id="UP000008544">
    <property type="component" value="Chromosome"/>
</dbReference>
<evidence type="ECO:0000256" key="3">
    <source>
        <dbReference type="SAM" id="Phobius"/>
    </source>
</evidence>
<gene>
    <name evidence="4" type="ordered locus">Daud_1427</name>
</gene>
<dbReference type="PIRSF" id="PIRSF018571">
    <property type="entry name" value="SpoIIGA"/>
    <property type="match status" value="1"/>
</dbReference>
<keyword evidence="1" id="KW-0378">Hydrolase</keyword>
<dbReference type="NCBIfam" id="TIGR02854">
    <property type="entry name" value="spore_II_GA"/>
    <property type="match status" value="1"/>
</dbReference>
<keyword evidence="1" id="KW-0749">Sporulation</keyword>
<dbReference type="HOGENOM" id="CLU_059158_0_0_9"/>
<dbReference type="OrthoDB" id="2690199at2"/>
<feature type="transmembrane region" description="Helical" evidence="3">
    <location>
        <begin position="12"/>
        <end position="31"/>
    </location>
</feature>
<reference evidence="5" key="1">
    <citation type="submission" date="2007-10" db="EMBL/GenBank/DDBJ databases">
        <title>Complete sequence of chromosome of Desulforudis audaxviator MP104C.</title>
        <authorList>
            <person name="Copeland A."/>
            <person name="Lucas S."/>
            <person name="Lapidus A."/>
            <person name="Barry K."/>
            <person name="Glavina del Rio T."/>
            <person name="Dalin E."/>
            <person name="Tice H."/>
            <person name="Bruce D."/>
            <person name="Pitluck S."/>
            <person name="Lowry S.R."/>
            <person name="Larimer F."/>
            <person name="Land M.L."/>
            <person name="Hauser L."/>
            <person name="Kyrpides N."/>
            <person name="Ivanova N.N."/>
            <person name="Richardson P."/>
        </authorList>
    </citation>
    <scope>NUCLEOTIDE SEQUENCE [LARGE SCALE GENOMIC DNA]</scope>
    <source>
        <strain evidence="5">MP104C</strain>
    </source>
</reference>
<dbReference type="GO" id="GO:0030435">
    <property type="term" value="P:sporulation resulting in formation of a cellular spore"/>
    <property type="evidence" value="ECO:0007669"/>
    <property type="project" value="UniProtKB-KW"/>
</dbReference>
<evidence type="ECO:0000313" key="5">
    <source>
        <dbReference type="Proteomes" id="UP000008544"/>
    </source>
</evidence>
<name>B1I4E2_DESAP</name>
<comment type="function">
    <text evidence="1">Probable aspartic protease that is responsible for the proteolytic cleavage of the RNA polymerase sigma E factor (SigE/spoIIGB) to yield the active peptide in the mother cell during sporulation. Responds to a signal from the forespore that is triggered by the extracellular signal protein SpoIIR.</text>
</comment>
<dbReference type="GO" id="GO:0005886">
    <property type="term" value="C:plasma membrane"/>
    <property type="evidence" value="ECO:0007669"/>
    <property type="project" value="UniProtKB-SubCell"/>
</dbReference>
<evidence type="ECO:0000256" key="2">
    <source>
        <dbReference type="PIRSR" id="PIRSR018571-1"/>
    </source>
</evidence>
<organism evidence="4 5">
    <name type="scientific">Desulforudis audaxviator (strain MP104C)</name>
    <dbReference type="NCBI Taxonomy" id="477974"/>
    <lineage>
        <taxon>Bacteria</taxon>
        <taxon>Bacillati</taxon>
        <taxon>Bacillota</taxon>
        <taxon>Clostridia</taxon>
        <taxon>Thermoanaerobacterales</taxon>
        <taxon>Candidatus Desulforudaceae</taxon>
        <taxon>Candidatus Desulforudis</taxon>
    </lineage>
</organism>
<evidence type="ECO:0000313" key="4">
    <source>
        <dbReference type="EMBL" id="ACA59934.1"/>
    </source>
</evidence>
<dbReference type="STRING" id="477974.Daud_1427"/>
<sequence>MVYTVYLDEVLLGNVLMNFAILWFTARFALVPTTFRRLLSAAALGAAYAVVLFFPVPAWVAGIPAKVGVSLLMLAAAFYPQPVRKLGACFAIFYLASFGLGGLVFGLTYFLGSGGLSGPSGFLEVPRGYFWPAVVTALAVVWLVGRTGGAFLKRRRLKGLFHIPVRIHTCGRSLSVNALLDTGNQLSDPLTNHPVLVVEFNAVRELLPAELCSAFEAGEEPDFAKVLESLGNSRWAGRLRVIPFQSLGRSSGLLLGFRPDEVEILYGSENIRVRKVVVGVYQRQLCPEATYRALVNPRLLETAAGL</sequence>